<keyword evidence="3 6" id="KW-0713">Self-incompatibility</keyword>
<evidence type="ECO:0000256" key="5">
    <source>
        <dbReference type="ARBA" id="ARBA00022729"/>
    </source>
</evidence>
<accession>A0A5D2NDK2</accession>
<name>A0A5D2NDK2_GOSTO</name>
<sequence>MATSVTNFVVLLAFATFSSNVVFGSLLVKYHVHISNDFSNGNKLTIHCKSRDDDLGWHVLQISEEWSWTFRENIYGTTLFWCNLIGENHSASVKVFYMYDTEFLKMCNYKECFWSVRDDGIYLKNDWTASWSLWYDWEH</sequence>
<dbReference type="GO" id="GO:0005576">
    <property type="term" value="C:extracellular region"/>
    <property type="evidence" value="ECO:0007669"/>
    <property type="project" value="UniProtKB-SubCell"/>
</dbReference>
<keyword evidence="8" id="KW-1185">Reference proteome</keyword>
<evidence type="ECO:0000256" key="1">
    <source>
        <dbReference type="ARBA" id="ARBA00004613"/>
    </source>
</evidence>
<dbReference type="Pfam" id="PF05938">
    <property type="entry name" value="Self-incomp_S1"/>
    <property type="match status" value="1"/>
</dbReference>
<evidence type="ECO:0000256" key="2">
    <source>
        <dbReference type="ARBA" id="ARBA00005581"/>
    </source>
</evidence>
<evidence type="ECO:0000313" key="8">
    <source>
        <dbReference type="Proteomes" id="UP000322667"/>
    </source>
</evidence>
<dbReference type="PANTHER" id="PTHR31232">
    <property type="match status" value="1"/>
</dbReference>
<evidence type="ECO:0000256" key="4">
    <source>
        <dbReference type="ARBA" id="ARBA00022525"/>
    </source>
</evidence>
<dbReference type="Proteomes" id="UP000322667">
    <property type="component" value="Chromosome A11"/>
</dbReference>
<evidence type="ECO:0000256" key="3">
    <source>
        <dbReference type="ARBA" id="ARBA00022471"/>
    </source>
</evidence>
<gene>
    <name evidence="7" type="ORF">ES332_A11G223500v1</name>
</gene>
<comment type="similarity">
    <text evidence="2 6">Belongs to the plant self-incompatibility (S1) protein family.</text>
</comment>
<keyword evidence="5" id="KW-0732">Signal</keyword>
<reference evidence="7 8" key="1">
    <citation type="submission" date="2019-07" db="EMBL/GenBank/DDBJ databases">
        <title>WGS assembly of Gossypium tomentosum.</title>
        <authorList>
            <person name="Chen Z.J."/>
            <person name="Sreedasyam A."/>
            <person name="Ando A."/>
            <person name="Song Q."/>
            <person name="De L."/>
            <person name="Hulse-Kemp A."/>
            <person name="Ding M."/>
            <person name="Ye W."/>
            <person name="Kirkbride R."/>
            <person name="Jenkins J."/>
            <person name="Plott C."/>
            <person name="Lovell J."/>
            <person name="Lin Y.-M."/>
            <person name="Vaughn R."/>
            <person name="Liu B."/>
            <person name="Li W."/>
            <person name="Simpson S."/>
            <person name="Scheffler B."/>
            <person name="Saski C."/>
            <person name="Grover C."/>
            <person name="Hu G."/>
            <person name="Conover J."/>
            <person name="Carlson J."/>
            <person name="Shu S."/>
            <person name="Boston L."/>
            <person name="Williams M."/>
            <person name="Peterson D."/>
            <person name="Mcgee K."/>
            <person name="Jones D."/>
            <person name="Wendel J."/>
            <person name="Stelly D."/>
            <person name="Grimwood J."/>
            <person name="Schmutz J."/>
        </authorList>
    </citation>
    <scope>NUCLEOTIDE SEQUENCE [LARGE SCALE GENOMIC DNA]</scope>
    <source>
        <strain evidence="7">7179.01</strain>
    </source>
</reference>
<evidence type="ECO:0000256" key="6">
    <source>
        <dbReference type="RuleBase" id="RU367044"/>
    </source>
</evidence>
<comment type="subcellular location">
    <subcellularLocation>
        <location evidence="1 6">Secreted</location>
    </subcellularLocation>
</comment>
<dbReference type="InterPro" id="IPR010264">
    <property type="entry name" value="Self-incomp_S1"/>
</dbReference>
<dbReference type="PANTHER" id="PTHR31232:SF155">
    <property type="entry name" value="PLANT SELF-INCOMPATIBILITY PROTEIN S1 FAMILY"/>
    <property type="match status" value="1"/>
</dbReference>
<organism evidence="7 8">
    <name type="scientific">Gossypium tomentosum</name>
    <name type="common">Hawaiian cotton</name>
    <name type="synonym">Gossypium sandvicense</name>
    <dbReference type="NCBI Taxonomy" id="34277"/>
    <lineage>
        <taxon>Eukaryota</taxon>
        <taxon>Viridiplantae</taxon>
        <taxon>Streptophyta</taxon>
        <taxon>Embryophyta</taxon>
        <taxon>Tracheophyta</taxon>
        <taxon>Spermatophyta</taxon>
        <taxon>Magnoliopsida</taxon>
        <taxon>eudicotyledons</taxon>
        <taxon>Gunneridae</taxon>
        <taxon>Pentapetalae</taxon>
        <taxon>rosids</taxon>
        <taxon>malvids</taxon>
        <taxon>Malvales</taxon>
        <taxon>Malvaceae</taxon>
        <taxon>Malvoideae</taxon>
        <taxon>Gossypium</taxon>
    </lineage>
</organism>
<dbReference type="GO" id="GO:0060320">
    <property type="term" value="P:rejection of self pollen"/>
    <property type="evidence" value="ECO:0007669"/>
    <property type="project" value="UniProtKB-KW"/>
</dbReference>
<proteinExistence type="inferred from homology"/>
<dbReference type="AlphaFoldDB" id="A0A5D2NDK2"/>
<evidence type="ECO:0000313" key="7">
    <source>
        <dbReference type="EMBL" id="TYI01756.1"/>
    </source>
</evidence>
<protein>
    <recommendedName>
        <fullName evidence="6">S-protein homolog</fullName>
    </recommendedName>
</protein>
<keyword evidence="4 6" id="KW-0964">Secreted</keyword>
<dbReference type="EMBL" id="CM017620">
    <property type="protein sequence ID" value="TYI01756.1"/>
    <property type="molecule type" value="Genomic_DNA"/>
</dbReference>